<dbReference type="AlphaFoldDB" id="A0AAD1HYN1"/>
<organism evidence="4 5">
    <name type="scientific">Mycolicibacter terrae</name>
    <dbReference type="NCBI Taxonomy" id="1788"/>
    <lineage>
        <taxon>Bacteria</taxon>
        <taxon>Bacillati</taxon>
        <taxon>Actinomycetota</taxon>
        <taxon>Actinomycetes</taxon>
        <taxon>Mycobacteriales</taxon>
        <taxon>Mycobacteriaceae</taxon>
        <taxon>Mycolicibacter</taxon>
    </lineage>
</organism>
<feature type="region of interest" description="Disordered" evidence="1">
    <location>
        <begin position="291"/>
        <end position="359"/>
    </location>
</feature>
<feature type="domain" description="DUF7159" evidence="3">
    <location>
        <begin position="2"/>
        <end position="170"/>
    </location>
</feature>
<dbReference type="Pfam" id="PF23717">
    <property type="entry name" value="DUF7159"/>
    <property type="match status" value="1"/>
</dbReference>
<evidence type="ECO:0000313" key="5">
    <source>
        <dbReference type="Proteomes" id="UP000467636"/>
    </source>
</evidence>
<feature type="region of interest" description="Disordered" evidence="1">
    <location>
        <begin position="222"/>
        <end position="278"/>
    </location>
</feature>
<evidence type="ECO:0000313" key="4">
    <source>
        <dbReference type="EMBL" id="BBX24083.1"/>
    </source>
</evidence>
<evidence type="ECO:0000259" key="3">
    <source>
        <dbReference type="Pfam" id="PF23717"/>
    </source>
</evidence>
<accession>A0AAD1HYN1</accession>
<proteinExistence type="predicted"/>
<protein>
    <recommendedName>
        <fullName evidence="3">DUF7159 domain-containing protein</fullName>
    </recommendedName>
</protein>
<keyword evidence="2" id="KW-0812">Transmembrane</keyword>
<dbReference type="EMBL" id="AP022564">
    <property type="protein sequence ID" value="BBX24083.1"/>
    <property type="molecule type" value="Genomic_DNA"/>
</dbReference>
<sequence length="359" mass="36738">MAAVAQVARTAASRGYSVQAAGLTSTTDAEQYALDLAGLLADSDIAEIVMFEPADAVAALAEVVASSRRSQRATVSLIAEDQTIAVLADGRDGVHHTAVSQHHDDDAALVSLDQLVADWVPGAVFVMVPHALVTEGFPERLERALAPRMIALIDAELGLARGAALTSGNAGFVGVVVDEPTVPVRQRLRRADALLIAAVGVTVLVAVMTVVLVRGALLGGESSPHVNSSVGVADNEDQQLRPATPPASSAVAPPVSMADEESAAGPPVSAPEHAEPQFTEPGEARLRKMTEPMAESGPAPVTPPEAAPAPSAVEEPAPSPIQDAITFVEQTFGIDVDNDGLIGGRPATPAPDPDHAAPA</sequence>
<feature type="transmembrane region" description="Helical" evidence="2">
    <location>
        <begin position="193"/>
        <end position="217"/>
    </location>
</feature>
<evidence type="ECO:0000256" key="2">
    <source>
        <dbReference type="SAM" id="Phobius"/>
    </source>
</evidence>
<name>A0AAD1HYN1_9MYCO</name>
<keyword evidence="5" id="KW-1185">Reference proteome</keyword>
<evidence type="ECO:0000256" key="1">
    <source>
        <dbReference type="SAM" id="MobiDB-lite"/>
    </source>
</evidence>
<keyword evidence="2" id="KW-1133">Transmembrane helix</keyword>
<reference evidence="4 5" key="1">
    <citation type="journal article" date="2019" name="Emerg. Microbes Infect.">
        <title>Comprehensive subspecies identification of 175 nontuberculous mycobacteria species based on 7547 genomic profiles.</title>
        <authorList>
            <person name="Matsumoto Y."/>
            <person name="Kinjo T."/>
            <person name="Motooka D."/>
            <person name="Nabeya D."/>
            <person name="Jung N."/>
            <person name="Uechi K."/>
            <person name="Horii T."/>
            <person name="Iida T."/>
            <person name="Fujita J."/>
            <person name="Nakamura S."/>
        </authorList>
    </citation>
    <scope>NUCLEOTIDE SEQUENCE [LARGE SCALE GENOMIC DNA]</scope>
    <source>
        <strain evidence="4 5">JCM 12143</strain>
    </source>
</reference>
<feature type="compositionally biased region" description="Low complexity" evidence="1">
    <location>
        <begin position="246"/>
        <end position="257"/>
    </location>
</feature>
<keyword evidence="2" id="KW-0472">Membrane</keyword>
<dbReference type="Proteomes" id="UP000467636">
    <property type="component" value="Chromosome"/>
</dbReference>
<dbReference type="InterPro" id="IPR055583">
    <property type="entry name" value="DUF7159"/>
</dbReference>
<gene>
    <name evidence="4" type="ORF">MTER_34940</name>
</gene>